<evidence type="ECO:0000256" key="1">
    <source>
        <dbReference type="SAM" id="MobiDB-lite"/>
    </source>
</evidence>
<feature type="compositionally biased region" description="Basic and acidic residues" evidence="1">
    <location>
        <begin position="196"/>
        <end position="214"/>
    </location>
</feature>
<evidence type="ECO:0000313" key="3">
    <source>
        <dbReference type="Proteomes" id="UP000332594"/>
    </source>
</evidence>
<evidence type="ECO:0000313" key="2">
    <source>
        <dbReference type="EMBL" id="VFS73838.1"/>
    </source>
</evidence>
<reference evidence="2 3" key="1">
    <citation type="submission" date="2019-03" db="EMBL/GenBank/DDBJ databases">
        <authorList>
            <consortium name="Pathogen Informatics"/>
        </authorList>
    </citation>
    <scope>NUCLEOTIDE SEQUENCE [LARGE SCALE GENOMIC DNA]</scope>
    <source>
        <strain evidence="2 3">NCTC13038</strain>
    </source>
</reference>
<dbReference type="Proteomes" id="UP000332594">
    <property type="component" value="Unassembled WGS sequence"/>
</dbReference>
<sequence length="220" mass="23713">MMRRYYYDRYNRSAGTSDDYLNAVSTLTYTFLSRQAHAAFAPGEPNQSLTISALGGGEMTTFSEGETWRRTWQLSGSPEEWRVDSGQLSHINPAQSGSLSSPQQDKPFALSCELFSVAGGAPQSADDFTLSVGEAVSLKWSAAAAAWRGTLAGQPLTPVVEQSLVPQSCLLICTPSALLFYANNQLIFSATPGGGRRPEGDYLHRQKCARDPEPRPGAGA</sequence>
<proteinExistence type="predicted"/>
<protein>
    <submittedName>
        <fullName evidence="2">Uncharacterized protein</fullName>
    </submittedName>
</protein>
<organism evidence="2 3">
    <name type="scientific">Raoultella terrigena</name>
    <name type="common">Klebsiella terrigena</name>
    <dbReference type="NCBI Taxonomy" id="577"/>
    <lineage>
        <taxon>Bacteria</taxon>
        <taxon>Pseudomonadati</taxon>
        <taxon>Pseudomonadota</taxon>
        <taxon>Gammaproteobacteria</taxon>
        <taxon>Enterobacterales</taxon>
        <taxon>Enterobacteriaceae</taxon>
        <taxon>Klebsiella/Raoultella group</taxon>
        <taxon>Raoultella</taxon>
    </lineage>
</organism>
<dbReference type="EMBL" id="CAADJG010000002">
    <property type="protein sequence ID" value="VFS73838.1"/>
    <property type="molecule type" value="Genomic_DNA"/>
</dbReference>
<name>A0A485BQF8_RAOTE</name>
<accession>A0A485BQF8</accession>
<gene>
    <name evidence="2" type="ORF">NCTC13038_03103</name>
</gene>
<dbReference type="AlphaFoldDB" id="A0A485BQF8"/>
<feature type="region of interest" description="Disordered" evidence="1">
    <location>
        <begin position="195"/>
        <end position="220"/>
    </location>
</feature>